<reference evidence="10" key="1">
    <citation type="submission" date="2018-05" db="EMBL/GenBank/DDBJ databases">
        <authorList>
            <person name="Lanie J.A."/>
            <person name="Ng W.-L."/>
            <person name="Kazmierczak K.M."/>
            <person name="Andrzejewski T.M."/>
            <person name="Davidsen T.M."/>
            <person name="Wayne K.J."/>
            <person name="Tettelin H."/>
            <person name="Glass J.I."/>
            <person name="Rusch D."/>
            <person name="Podicherti R."/>
            <person name="Tsui H.-C.T."/>
            <person name="Winkler M.E."/>
        </authorList>
    </citation>
    <scope>NUCLEOTIDE SEQUENCE</scope>
</reference>
<dbReference type="InterPro" id="IPR026017">
    <property type="entry name" value="Lumazine-bd_dom"/>
</dbReference>
<accession>A0A382ZNI1</accession>
<dbReference type="PANTHER" id="PTHR21098:SF12">
    <property type="entry name" value="RIBOFLAVIN SYNTHASE"/>
    <property type="match status" value="1"/>
</dbReference>
<organism evidence="10">
    <name type="scientific">marine metagenome</name>
    <dbReference type="NCBI Taxonomy" id="408172"/>
    <lineage>
        <taxon>unclassified sequences</taxon>
        <taxon>metagenomes</taxon>
        <taxon>ecological metagenomes</taxon>
    </lineage>
</organism>
<feature type="non-terminal residue" evidence="10">
    <location>
        <position position="196"/>
    </location>
</feature>
<dbReference type="EC" id="2.5.1.9" evidence="4"/>
<dbReference type="NCBIfam" id="TIGR00187">
    <property type="entry name" value="ribE"/>
    <property type="match status" value="1"/>
</dbReference>
<proteinExistence type="predicted"/>
<comment type="catalytic activity">
    <reaction evidence="1">
        <text>2 6,7-dimethyl-8-(1-D-ribityl)lumazine + H(+) = 5-amino-6-(D-ribitylamino)uracil + riboflavin</text>
        <dbReference type="Rhea" id="RHEA:20772"/>
        <dbReference type="ChEBI" id="CHEBI:15378"/>
        <dbReference type="ChEBI" id="CHEBI:15934"/>
        <dbReference type="ChEBI" id="CHEBI:57986"/>
        <dbReference type="ChEBI" id="CHEBI:58201"/>
        <dbReference type="EC" id="2.5.1.9"/>
    </reaction>
</comment>
<evidence type="ECO:0000256" key="5">
    <source>
        <dbReference type="ARBA" id="ARBA00013950"/>
    </source>
</evidence>
<evidence type="ECO:0000256" key="2">
    <source>
        <dbReference type="ARBA" id="ARBA00002803"/>
    </source>
</evidence>
<dbReference type="InterPro" id="IPR023366">
    <property type="entry name" value="ATP_synth_asu-like_sf"/>
</dbReference>
<keyword evidence="6" id="KW-0686">Riboflavin biosynthesis</keyword>
<feature type="domain" description="Lumazine-binding" evidence="9">
    <location>
        <begin position="1"/>
        <end position="94"/>
    </location>
</feature>
<evidence type="ECO:0000259" key="9">
    <source>
        <dbReference type="PROSITE" id="PS51177"/>
    </source>
</evidence>
<evidence type="ECO:0000256" key="6">
    <source>
        <dbReference type="ARBA" id="ARBA00022619"/>
    </source>
</evidence>
<sequence length="196" mass="21429">VFSGIIEAKGKISDLSGHSISFIVDPPLSDLNESDSIMVDGACLTITNASKERHRFTVDIVSETLKRTNLGQLSINDSVNLERSVKYGDRIGGHLVQGHVDSTGKILKITTVENSWIISVKIPKKIIKLCVEKGFIAINGTSLTLISVDYKMSSFEVAVVPYTYNNTTISCLHPGSVVNIETDVISKYVKNLIDPY</sequence>
<dbReference type="GO" id="GO:0009231">
    <property type="term" value="P:riboflavin biosynthetic process"/>
    <property type="evidence" value="ECO:0007669"/>
    <property type="project" value="UniProtKB-KW"/>
</dbReference>
<dbReference type="InterPro" id="IPR017938">
    <property type="entry name" value="Riboflavin_synthase-like_b-brl"/>
</dbReference>
<dbReference type="Gene3D" id="2.40.30.20">
    <property type="match status" value="2"/>
</dbReference>
<gene>
    <name evidence="10" type="ORF">METZ01_LOCUS449082</name>
</gene>
<dbReference type="EMBL" id="UINC01184827">
    <property type="protein sequence ID" value="SVD96228.1"/>
    <property type="molecule type" value="Genomic_DNA"/>
</dbReference>
<dbReference type="CDD" id="cd00402">
    <property type="entry name" value="Riboflavin_synthase_like"/>
    <property type="match status" value="1"/>
</dbReference>
<dbReference type="PANTHER" id="PTHR21098">
    <property type="entry name" value="RIBOFLAVIN SYNTHASE ALPHA CHAIN"/>
    <property type="match status" value="1"/>
</dbReference>
<evidence type="ECO:0000256" key="8">
    <source>
        <dbReference type="ARBA" id="ARBA00022737"/>
    </source>
</evidence>
<dbReference type="PIRSF" id="PIRSF000498">
    <property type="entry name" value="Riboflavin_syn_A"/>
    <property type="match status" value="1"/>
</dbReference>
<dbReference type="PROSITE" id="PS51177">
    <property type="entry name" value="LUMAZINE_BIND"/>
    <property type="match status" value="2"/>
</dbReference>
<name>A0A382ZNI1_9ZZZZ</name>
<dbReference type="NCBIfam" id="NF006767">
    <property type="entry name" value="PRK09289.1"/>
    <property type="match status" value="1"/>
</dbReference>
<protein>
    <recommendedName>
        <fullName evidence="5">Riboflavin synthase</fullName>
        <ecNumber evidence="4">2.5.1.9</ecNumber>
    </recommendedName>
</protein>
<evidence type="ECO:0000256" key="1">
    <source>
        <dbReference type="ARBA" id="ARBA00000968"/>
    </source>
</evidence>
<dbReference type="InterPro" id="IPR001783">
    <property type="entry name" value="Lumazine-bd"/>
</dbReference>
<keyword evidence="7" id="KW-0808">Transferase</keyword>
<dbReference type="SUPFAM" id="SSF63380">
    <property type="entry name" value="Riboflavin synthase domain-like"/>
    <property type="match status" value="2"/>
</dbReference>
<comment type="function">
    <text evidence="2">Catalyzes the dismutation of two molecules of 6,7-dimethyl-8-ribityllumazine, resulting in the formation of riboflavin and 5-amino-6-(D-ribitylamino)uracil.</text>
</comment>
<dbReference type="AlphaFoldDB" id="A0A382ZNI1"/>
<comment type="pathway">
    <text evidence="3">Cofactor biosynthesis; riboflavin biosynthesis; riboflavin from 2-hydroxy-3-oxobutyl phosphate and 5-amino-6-(D-ribitylamino)uracil: step 2/2.</text>
</comment>
<feature type="non-terminal residue" evidence="10">
    <location>
        <position position="1"/>
    </location>
</feature>
<feature type="domain" description="Lumazine-binding" evidence="9">
    <location>
        <begin position="95"/>
        <end position="193"/>
    </location>
</feature>
<evidence type="ECO:0000256" key="4">
    <source>
        <dbReference type="ARBA" id="ARBA00012827"/>
    </source>
</evidence>
<evidence type="ECO:0000256" key="7">
    <source>
        <dbReference type="ARBA" id="ARBA00022679"/>
    </source>
</evidence>
<evidence type="ECO:0000256" key="3">
    <source>
        <dbReference type="ARBA" id="ARBA00004887"/>
    </source>
</evidence>
<keyword evidence="8" id="KW-0677">Repeat</keyword>
<evidence type="ECO:0000313" key="10">
    <source>
        <dbReference type="EMBL" id="SVD96228.1"/>
    </source>
</evidence>
<dbReference type="GO" id="GO:0004746">
    <property type="term" value="F:riboflavin synthase activity"/>
    <property type="evidence" value="ECO:0007669"/>
    <property type="project" value="UniProtKB-EC"/>
</dbReference>
<dbReference type="Pfam" id="PF00677">
    <property type="entry name" value="Lum_binding"/>
    <property type="match status" value="2"/>
</dbReference>
<dbReference type="FunFam" id="2.40.30.20:FF:000004">
    <property type="entry name" value="Riboflavin synthase, alpha subunit"/>
    <property type="match status" value="1"/>
</dbReference>